<sequence>MRQKTLAKGKLRTTRQQSSIKCSTGKYDDVMTALKLSNYPCALEYLDVPTNKTIETLAGVPAPELALLLYLQCAEGSRAQMTALHLIIGTLQRMHIFVVENMDTSTHKPTWMLIFTSLLNPNLVPFHWIVFNKAFKKARSMQCCLCMLNLFWVDDHDNMKDGESHGSSLCISLVLVFLMSFASESCNGMSSFGFDIRHRFSDPVKGIMGIDELIEKGTPSNITYQIADFGLTPALSFDVALGTGIKWIGPHIAMQVIEAQPNMLTFGVVTLYSSLLTFTLHVHPDRLDYADQVLIWSMRQKTLAKGKLRTTRQQSSIKCSTGKYDDVMTALKLSNYPCALEYLDVPTNKTIETLAGVPAPELALLLYLQCAEGSRAQMTALHLIIGTLQRMHIFVVENMDTSTHKPTWMLIFTSLLNPNLVPFHWIVFNKAFKKARSMQCCLCMLNLFWVDDHDNMKDGERYASIDMKSACFLVLQSVNDCQCLFVVDD</sequence>
<comment type="caution">
    <text evidence="1">The sequence shown here is derived from an EMBL/GenBank/DDBJ whole genome shotgun (WGS) entry which is preliminary data.</text>
</comment>
<dbReference type="GO" id="GO:0042147">
    <property type="term" value="P:retrograde transport, endosome to Golgi"/>
    <property type="evidence" value="ECO:0007669"/>
    <property type="project" value="InterPro"/>
</dbReference>
<dbReference type="PANTHER" id="PTHR11099">
    <property type="entry name" value="VACUOLAR SORTING PROTEIN 35"/>
    <property type="match status" value="1"/>
</dbReference>
<proteinExistence type="predicted"/>
<dbReference type="STRING" id="3871.A0A394DA32"/>
<dbReference type="GO" id="GO:0005770">
    <property type="term" value="C:late endosome"/>
    <property type="evidence" value="ECO:0007669"/>
    <property type="project" value="TreeGrafter"/>
</dbReference>
<name>A0A394DA32_LUPAN</name>
<dbReference type="PANTHER" id="PTHR11099:SF0">
    <property type="entry name" value="VACUOLAR PROTEIN SORTING-ASSOCIATED PROTEIN 35"/>
    <property type="match status" value="1"/>
</dbReference>
<dbReference type="GO" id="GO:0005829">
    <property type="term" value="C:cytosol"/>
    <property type="evidence" value="ECO:0007669"/>
    <property type="project" value="GOC"/>
</dbReference>
<organism evidence="1 2">
    <name type="scientific">Lupinus angustifolius</name>
    <name type="common">Narrow-leaved blue lupine</name>
    <dbReference type="NCBI Taxonomy" id="3871"/>
    <lineage>
        <taxon>Eukaryota</taxon>
        <taxon>Viridiplantae</taxon>
        <taxon>Streptophyta</taxon>
        <taxon>Embryophyta</taxon>
        <taxon>Tracheophyta</taxon>
        <taxon>Spermatophyta</taxon>
        <taxon>Magnoliopsida</taxon>
        <taxon>eudicotyledons</taxon>
        <taxon>Gunneridae</taxon>
        <taxon>Pentapetalae</taxon>
        <taxon>rosids</taxon>
        <taxon>fabids</taxon>
        <taxon>Fabales</taxon>
        <taxon>Fabaceae</taxon>
        <taxon>Papilionoideae</taxon>
        <taxon>50 kb inversion clade</taxon>
        <taxon>genistoids sensu lato</taxon>
        <taxon>core genistoids</taxon>
        <taxon>Genisteae</taxon>
        <taxon>Lupinus</taxon>
    </lineage>
</organism>
<dbReference type="InterPro" id="IPR005378">
    <property type="entry name" value="Vps35"/>
</dbReference>
<gene>
    <name evidence="1" type="ORF">TanjilG_00444</name>
</gene>
<dbReference type="GO" id="GO:0006886">
    <property type="term" value="P:intracellular protein transport"/>
    <property type="evidence" value="ECO:0007669"/>
    <property type="project" value="TreeGrafter"/>
</dbReference>
<dbReference type="Gramene" id="OIW20069">
    <property type="protein sequence ID" value="OIW20069"/>
    <property type="gene ID" value="TanjilG_00444"/>
</dbReference>
<accession>A0A394DA32</accession>
<dbReference type="EMBL" id="MLAU01005287">
    <property type="protein sequence ID" value="OIW20069.1"/>
    <property type="molecule type" value="Genomic_DNA"/>
</dbReference>
<keyword evidence="2" id="KW-1185">Reference proteome</keyword>
<evidence type="ECO:0000313" key="1">
    <source>
        <dbReference type="EMBL" id="OIW20069.1"/>
    </source>
</evidence>
<dbReference type="Proteomes" id="UP000188354">
    <property type="component" value="Unassembled WGS sequence"/>
</dbReference>
<dbReference type="AlphaFoldDB" id="A0A394DA32"/>
<protein>
    <submittedName>
        <fullName evidence="1">Uncharacterized protein</fullName>
    </submittedName>
</protein>
<dbReference type="GO" id="GO:0030906">
    <property type="term" value="C:retromer, cargo-selective complex"/>
    <property type="evidence" value="ECO:0007669"/>
    <property type="project" value="InterPro"/>
</dbReference>
<reference evidence="1 2" key="1">
    <citation type="journal article" date="2017" name="Plant Biotechnol. J.">
        <title>A comprehensive draft genome sequence for lupin (Lupinus angustifolius), an emerging health food: insights into plant-microbe interactions and legume evolution.</title>
        <authorList>
            <person name="Hane J.K."/>
            <person name="Ming Y."/>
            <person name="Kamphuis L.G."/>
            <person name="Nelson M.N."/>
            <person name="Garg G."/>
            <person name="Atkins C.A."/>
            <person name="Bayer P.E."/>
            <person name="Bravo A."/>
            <person name="Bringans S."/>
            <person name="Cannon S."/>
            <person name="Edwards D."/>
            <person name="Foley R."/>
            <person name="Gao L.L."/>
            <person name="Harrison M.J."/>
            <person name="Huang W."/>
            <person name="Hurgobin B."/>
            <person name="Li S."/>
            <person name="Liu C.W."/>
            <person name="McGrath A."/>
            <person name="Morahan G."/>
            <person name="Murray J."/>
            <person name="Weller J."/>
            <person name="Jian J."/>
            <person name="Singh K.B."/>
        </authorList>
    </citation>
    <scope>NUCLEOTIDE SEQUENCE [LARGE SCALE GENOMIC DNA]</scope>
    <source>
        <strain evidence="2">cv. Tanjil</strain>
        <tissue evidence="1">Whole plant</tissue>
    </source>
</reference>
<evidence type="ECO:0000313" key="2">
    <source>
        <dbReference type="Proteomes" id="UP000188354"/>
    </source>
</evidence>